<comment type="caution">
    <text evidence="1">The sequence shown here is derived from an EMBL/GenBank/DDBJ whole genome shotgun (WGS) entry which is preliminary data.</text>
</comment>
<keyword evidence="1" id="KW-0131">Cell cycle</keyword>
<dbReference type="PIRSF" id="PIRSF019169">
    <property type="entry name" value="PilM"/>
    <property type="match status" value="1"/>
</dbReference>
<keyword evidence="1" id="KW-0132">Cell division</keyword>
<dbReference type="PANTHER" id="PTHR32432">
    <property type="entry name" value="CELL DIVISION PROTEIN FTSA-RELATED"/>
    <property type="match status" value="1"/>
</dbReference>
<gene>
    <name evidence="1" type="primary">ftsA_3</name>
    <name evidence="1" type="ORF">CLVI_24800</name>
</gene>
<proteinExistence type="predicted"/>
<dbReference type="Gene3D" id="3.30.1490.300">
    <property type="match status" value="1"/>
</dbReference>
<dbReference type="CDD" id="cd24049">
    <property type="entry name" value="ASKHA_NBD_PilM"/>
    <property type="match status" value="1"/>
</dbReference>
<keyword evidence="2" id="KW-1185">Reference proteome</keyword>
<reference evidence="1 2" key="1">
    <citation type="submission" date="2018-03" db="EMBL/GenBank/DDBJ databases">
        <title>Genome sequence of Clostridium vincentii DSM 10228.</title>
        <authorList>
            <person name="Poehlein A."/>
            <person name="Daniel R."/>
        </authorList>
    </citation>
    <scope>NUCLEOTIDE SEQUENCE [LARGE SCALE GENOMIC DNA]</scope>
    <source>
        <strain evidence="1 2">DSM 10228</strain>
    </source>
</reference>
<dbReference type="NCBIfam" id="TIGR01175">
    <property type="entry name" value="pilM"/>
    <property type="match status" value="1"/>
</dbReference>
<dbReference type="PANTHER" id="PTHR32432:SF3">
    <property type="entry name" value="ETHANOLAMINE UTILIZATION PROTEIN EUTJ"/>
    <property type="match status" value="1"/>
</dbReference>
<sequence length="396" mass="44334">MSENKKKSSFSKLKNIGSMDIKDIKSLFSKEYVVKDKTSIKKIKAKAEKSRNIIAFDIGTNSIKMVDGKFYKDKLSINKLIEVPTPEGAIADGQILNALTLKDEIAFALKGNGIRTKDAICTTNSSLIINREVIIPQVEEEEMETVIRYEIQQYLPINLDDYIIQYTILDEILSDTGAKLKLNVISYPKKIANNYYELLLELDLKPYALDVNYNSINKLSNYGKTAENEGQFIGGTVAFIDMGATSINVTIFKNGKLDFTRIIKAGGFNIDYALSQSLDMSVKATESQKINKGNLENIEENDTLNLTIRDAVDELIEEIERLLQFYSNKSAGSIIEKVFIYGGTSNIKGLDLYMAEKLNKNVISVSKLDNVDISTKNTDDEPICEYLNAIGSIIRL</sequence>
<dbReference type="Gene3D" id="3.30.420.40">
    <property type="match status" value="2"/>
</dbReference>
<evidence type="ECO:0000313" key="1">
    <source>
        <dbReference type="EMBL" id="PRR81453.1"/>
    </source>
</evidence>
<dbReference type="Pfam" id="PF11104">
    <property type="entry name" value="PilM_2"/>
    <property type="match status" value="1"/>
</dbReference>
<dbReference type="AlphaFoldDB" id="A0A2T0BC93"/>
<dbReference type="Proteomes" id="UP000239471">
    <property type="component" value="Unassembled WGS sequence"/>
</dbReference>
<dbReference type="GO" id="GO:0051301">
    <property type="term" value="P:cell division"/>
    <property type="evidence" value="ECO:0007669"/>
    <property type="project" value="UniProtKB-KW"/>
</dbReference>
<dbReference type="SUPFAM" id="SSF53067">
    <property type="entry name" value="Actin-like ATPase domain"/>
    <property type="match status" value="2"/>
</dbReference>
<protein>
    <submittedName>
        <fullName evidence="1">Cell division protein FtsA</fullName>
    </submittedName>
</protein>
<dbReference type="InterPro" id="IPR050696">
    <property type="entry name" value="FtsA/MreB"/>
</dbReference>
<accession>A0A2T0BC93</accession>
<dbReference type="InterPro" id="IPR005883">
    <property type="entry name" value="PilM"/>
</dbReference>
<name>A0A2T0BC93_9CLOT</name>
<dbReference type="EMBL" id="PVXQ01000029">
    <property type="protein sequence ID" value="PRR81453.1"/>
    <property type="molecule type" value="Genomic_DNA"/>
</dbReference>
<evidence type="ECO:0000313" key="2">
    <source>
        <dbReference type="Proteomes" id="UP000239471"/>
    </source>
</evidence>
<dbReference type="InterPro" id="IPR043129">
    <property type="entry name" value="ATPase_NBD"/>
</dbReference>
<organism evidence="1 2">
    <name type="scientific">Clostridium vincentii</name>
    <dbReference type="NCBI Taxonomy" id="52704"/>
    <lineage>
        <taxon>Bacteria</taxon>
        <taxon>Bacillati</taxon>
        <taxon>Bacillota</taxon>
        <taxon>Clostridia</taxon>
        <taxon>Eubacteriales</taxon>
        <taxon>Clostridiaceae</taxon>
        <taxon>Clostridium</taxon>
    </lineage>
</organism>